<evidence type="ECO:0000256" key="1">
    <source>
        <dbReference type="SAM" id="MobiDB-lite"/>
    </source>
</evidence>
<dbReference type="Proteomes" id="UP000549394">
    <property type="component" value="Unassembled WGS sequence"/>
</dbReference>
<name>A0A7I8VUT4_9ANNE</name>
<accession>A0A7I8VUT4</accession>
<sequence>MCRWGCLTTDTTYMCKWCGTRYCRECLRGDFYGQMKESNICRKCNQKRCQGKRVEYYPKPISEDDKKNTKKPSKNSPKTKSANVQKKNKGKGRKK</sequence>
<organism evidence="2 3">
    <name type="scientific">Dimorphilus gyrociliatus</name>
    <dbReference type="NCBI Taxonomy" id="2664684"/>
    <lineage>
        <taxon>Eukaryota</taxon>
        <taxon>Metazoa</taxon>
        <taxon>Spiralia</taxon>
        <taxon>Lophotrochozoa</taxon>
        <taxon>Annelida</taxon>
        <taxon>Polychaeta</taxon>
        <taxon>Polychaeta incertae sedis</taxon>
        <taxon>Dinophilidae</taxon>
        <taxon>Dimorphilus</taxon>
    </lineage>
</organism>
<gene>
    <name evidence="2" type="ORF">DGYR_LOCUS7711</name>
</gene>
<reference evidence="2 3" key="1">
    <citation type="submission" date="2020-08" db="EMBL/GenBank/DDBJ databases">
        <authorList>
            <person name="Hejnol A."/>
        </authorList>
    </citation>
    <scope>NUCLEOTIDE SEQUENCE [LARGE SCALE GENOMIC DNA]</scope>
</reference>
<feature type="region of interest" description="Disordered" evidence="1">
    <location>
        <begin position="60"/>
        <end position="95"/>
    </location>
</feature>
<dbReference type="EMBL" id="CAJFCJ010000010">
    <property type="protein sequence ID" value="CAD5119467.1"/>
    <property type="molecule type" value="Genomic_DNA"/>
</dbReference>
<keyword evidence="3" id="KW-1185">Reference proteome</keyword>
<dbReference type="AlphaFoldDB" id="A0A7I8VUT4"/>
<dbReference type="OrthoDB" id="5970946at2759"/>
<evidence type="ECO:0000313" key="3">
    <source>
        <dbReference type="Proteomes" id="UP000549394"/>
    </source>
</evidence>
<evidence type="ECO:0000313" key="2">
    <source>
        <dbReference type="EMBL" id="CAD5119467.1"/>
    </source>
</evidence>
<feature type="compositionally biased region" description="Basic residues" evidence="1">
    <location>
        <begin position="86"/>
        <end position="95"/>
    </location>
</feature>
<protein>
    <submittedName>
        <fullName evidence="2">DgyrCDS8073</fullName>
    </submittedName>
</protein>
<proteinExistence type="predicted"/>
<comment type="caution">
    <text evidence="2">The sequence shown here is derived from an EMBL/GenBank/DDBJ whole genome shotgun (WGS) entry which is preliminary data.</text>
</comment>